<evidence type="ECO:0000313" key="5">
    <source>
        <dbReference type="EMBL" id="GCD11055.1"/>
    </source>
</evidence>
<comment type="caution">
    <text evidence="5">The sequence shown here is derived from an EMBL/GenBank/DDBJ whole genome shotgun (WGS) entry which is preliminary data.</text>
</comment>
<dbReference type="Gene3D" id="1.10.3210.10">
    <property type="entry name" value="Hypothetical protein af1432"/>
    <property type="match status" value="1"/>
</dbReference>
<dbReference type="InterPro" id="IPR006675">
    <property type="entry name" value="HDIG_dom"/>
</dbReference>
<dbReference type="InterPro" id="IPR014078">
    <property type="entry name" value="Nudix_YtkD"/>
</dbReference>
<feature type="domain" description="Nudix hydrolase" evidence="3">
    <location>
        <begin position="13"/>
        <end position="139"/>
    </location>
</feature>
<dbReference type="CDD" id="cd00077">
    <property type="entry name" value="HDc"/>
    <property type="match status" value="1"/>
</dbReference>
<dbReference type="InterPro" id="IPR000086">
    <property type="entry name" value="NUDIX_hydrolase_dom"/>
</dbReference>
<feature type="domain" description="HD" evidence="4">
    <location>
        <begin position="171"/>
        <end position="274"/>
    </location>
</feature>
<dbReference type="PROSITE" id="PS51462">
    <property type="entry name" value="NUDIX"/>
    <property type="match status" value="1"/>
</dbReference>
<dbReference type="Gene3D" id="3.90.79.10">
    <property type="entry name" value="Nucleoside Triphosphate Pyrophosphohydrolase"/>
    <property type="match status" value="1"/>
</dbReference>
<dbReference type="InterPro" id="IPR015797">
    <property type="entry name" value="NUDIX_hydrolase-like_dom_sf"/>
</dbReference>
<comment type="similarity">
    <text evidence="1">Belongs to the Nudix hydrolase family.</text>
</comment>
<evidence type="ECO:0000256" key="2">
    <source>
        <dbReference type="ARBA" id="ARBA00022801"/>
    </source>
</evidence>
<dbReference type="PROSITE" id="PS51831">
    <property type="entry name" value="HD"/>
    <property type="match status" value="1"/>
</dbReference>
<gene>
    <name evidence="5" type="ORF">Ctaglu_26780</name>
</gene>
<dbReference type="RefSeq" id="WP_125002518.1">
    <property type="nucleotide sequence ID" value="NZ_BHYK01000014.1"/>
</dbReference>
<dbReference type="SUPFAM" id="SSF55811">
    <property type="entry name" value="Nudix"/>
    <property type="match status" value="1"/>
</dbReference>
<dbReference type="CDD" id="cd04665">
    <property type="entry name" value="NUDIX_RppH"/>
    <property type="match status" value="1"/>
</dbReference>
<dbReference type="Pfam" id="PF01966">
    <property type="entry name" value="HD"/>
    <property type="match status" value="1"/>
</dbReference>
<dbReference type="PANTHER" id="PTHR43736">
    <property type="entry name" value="ADP-RIBOSE PYROPHOSPHATASE"/>
    <property type="match status" value="1"/>
</dbReference>
<dbReference type="NCBIfam" id="TIGR00277">
    <property type="entry name" value="HDIG"/>
    <property type="match status" value="1"/>
</dbReference>
<dbReference type="SUPFAM" id="SSF109604">
    <property type="entry name" value="HD-domain/PDEase-like"/>
    <property type="match status" value="1"/>
</dbReference>
<dbReference type="InterPro" id="IPR020084">
    <property type="entry name" value="NUDIX_hydrolase_CS"/>
</dbReference>
<keyword evidence="2" id="KW-0378">Hydrolase</keyword>
<dbReference type="InterPro" id="IPR003607">
    <property type="entry name" value="HD/PDEase_dom"/>
</dbReference>
<protein>
    <recommendedName>
        <fullName evidence="7">Phosphohydrolase</fullName>
    </recommendedName>
</protein>
<dbReference type="SMART" id="SM00471">
    <property type="entry name" value="HDc"/>
    <property type="match status" value="1"/>
</dbReference>
<dbReference type="EMBL" id="BHYK01000014">
    <property type="protein sequence ID" value="GCD11055.1"/>
    <property type="molecule type" value="Genomic_DNA"/>
</dbReference>
<name>A0A401UNE7_9CLOT</name>
<proteinExistence type="inferred from homology"/>
<sequence length="331" mass="37842">METKVYDLGTVKDKDLKFAVIVSKYKGKFVYCKHKERETWETPGGHRELNEDINDTAARELKEETGAVKFNIKPIGDYLCNYFEGKEDANKSYGRLYYAEIEELGGLPDLEIGEIALFDDMPENLTYPQIQPILLDWAVKELNTRELISIISKIVEEQCKSKDNIFGYEGWACHIVSVVKYAKILAKRLGANEELVEIAALLHDYASVKDKNMYEQHHIYGAIEAERILKELDYPKEKIEIIKDCILCHRGSVKKQQKTKEAVCVASADAMAHIGQVPSLLHLAYNNKKMEVKEGAEWVSGKIERSWNKLCPEAKEIMKKKYECAKVVLEG</sequence>
<keyword evidence="6" id="KW-1185">Reference proteome</keyword>
<dbReference type="PROSITE" id="PS00893">
    <property type="entry name" value="NUDIX_BOX"/>
    <property type="match status" value="1"/>
</dbReference>
<evidence type="ECO:0008006" key="7">
    <source>
        <dbReference type="Google" id="ProtNLM"/>
    </source>
</evidence>
<evidence type="ECO:0000259" key="3">
    <source>
        <dbReference type="PROSITE" id="PS51462"/>
    </source>
</evidence>
<dbReference type="AlphaFoldDB" id="A0A401UNE7"/>
<dbReference type="GO" id="GO:0016787">
    <property type="term" value="F:hydrolase activity"/>
    <property type="evidence" value="ECO:0007669"/>
    <property type="project" value="UniProtKB-KW"/>
</dbReference>
<reference evidence="5 6" key="1">
    <citation type="submission" date="2018-11" db="EMBL/GenBank/DDBJ databases">
        <title>Genome sequencing and assembly of Clostridium tagluense strain A121.</title>
        <authorList>
            <person name="Murakami T."/>
            <person name="Segawa T."/>
            <person name="Shcherbakova V.A."/>
            <person name="Mori H."/>
            <person name="Yoshimura Y."/>
        </authorList>
    </citation>
    <scope>NUCLEOTIDE SEQUENCE [LARGE SCALE GENOMIC DNA]</scope>
    <source>
        <strain evidence="5 6">A121</strain>
    </source>
</reference>
<dbReference type="Pfam" id="PF00293">
    <property type="entry name" value="NUDIX"/>
    <property type="match status" value="1"/>
</dbReference>
<dbReference type="OrthoDB" id="2043299at2"/>
<evidence type="ECO:0000259" key="4">
    <source>
        <dbReference type="PROSITE" id="PS51831"/>
    </source>
</evidence>
<dbReference type="InterPro" id="IPR006674">
    <property type="entry name" value="HD_domain"/>
</dbReference>
<dbReference type="Proteomes" id="UP000287872">
    <property type="component" value="Unassembled WGS sequence"/>
</dbReference>
<accession>A0A401UNE7</accession>
<evidence type="ECO:0000313" key="6">
    <source>
        <dbReference type="Proteomes" id="UP000287872"/>
    </source>
</evidence>
<evidence type="ECO:0000256" key="1">
    <source>
        <dbReference type="ARBA" id="ARBA00005582"/>
    </source>
</evidence>
<organism evidence="5 6">
    <name type="scientific">Clostridium tagluense</name>
    <dbReference type="NCBI Taxonomy" id="360422"/>
    <lineage>
        <taxon>Bacteria</taxon>
        <taxon>Bacillati</taxon>
        <taxon>Bacillota</taxon>
        <taxon>Clostridia</taxon>
        <taxon>Eubacteriales</taxon>
        <taxon>Clostridiaceae</taxon>
        <taxon>Clostridium</taxon>
    </lineage>
</organism>
<dbReference type="PANTHER" id="PTHR43736:SF1">
    <property type="entry name" value="DIHYDRONEOPTERIN TRIPHOSPHATE DIPHOSPHATASE"/>
    <property type="match status" value="1"/>
</dbReference>